<organism evidence="10 11">
    <name type="scientific">Salicibibacter kimchii</name>
    <dbReference type="NCBI Taxonomy" id="2099786"/>
    <lineage>
        <taxon>Bacteria</taxon>
        <taxon>Bacillati</taxon>
        <taxon>Bacillota</taxon>
        <taxon>Bacilli</taxon>
        <taxon>Bacillales</taxon>
        <taxon>Bacillaceae</taxon>
        <taxon>Salicibibacter</taxon>
    </lineage>
</organism>
<evidence type="ECO:0000256" key="3">
    <source>
        <dbReference type="ARBA" id="ARBA00013365"/>
    </source>
</evidence>
<dbReference type="GO" id="GO:0008408">
    <property type="term" value="F:3'-5' exonuclease activity"/>
    <property type="evidence" value="ECO:0007669"/>
    <property type="project" value="InterPro"/>
</dbReference>
<keyword evidence="8" id="KW-0255">Endonuclease</keyword>
<dbReference type="KEGG" id="rue:DT065_02285"/>
<evidence type="ECO:0000313" key="11">
    <source>
        <dbReference type="Proteomes" id="UP000252100"/>
    </source>
</evidence>
<dbReference type="InterPro" id="IPR004843">
    <property type="entry name" value="Calcineurin-like_PHP"/>
</dbReference>
<evidence type="ECO:0000256" key="1">
    <source>
        <dbReference type="ARBA" id="ARBA00010555"/>
    </source>
</evidence>
<dbReference type="Pfam" id="PF00149">
    <property type="entry name" value="Metallophos"/>
    <property type="match status" value="1"/>
</dbReference>
<evidence type="ECO:0000256" key="7">
    <source>
        <dbReference type="ARBA" id="ARBA00023172"/>
    </source>
</evidence>
<dbReference type="AlphaFoldDB" id="A0A345BVH7"/>
<evidence type="ECO:0000313" key="10">
    <source>
        <dbReference type="EMBL" id="AXF54958.1"/>
    </source>
</evidence>
<evidence type="ECO:0000256" key="6">
    <source>
        <dbReference type="ARBA" id="ARBA00022839"/>
    </source>
</evidence>
<dbReference type="PANTHER" id="PTHR30337">
    <property type="entry name" value="COMPONENT OF ATP-DEPENDENT DSDNA EXONUCLEASE"/>
    <property type="match status" value="1"/>
</dbReference>
<evidence type="ECO:0000256" key="2">
    <source>
        <dbReference type="ARBA" id="ARBA00011322"/>
    </source>
</evidence>
<comment type="similarity">
    <text evidence="1 8">Belongs to the SbcD family.</text>
</comment>
<sequence length="398" mass="44710">MRILHTADWHLGRTLEGRDRKPEHEAFMDELMTIIDDYAIDAILIAGDIFDSSNPPADAERFYYESMSRLSDHGKRPVVIIAGNHDQPDRLSAAMPLVQDQEIYMVGLPQSAALKVPIKREKNYLHVAALPYPSEARLKESFSGSGAFSGDDETYRAAYDARIARLFQQLSSDFTLDNVNMAMSHLFLAGGAASDSERPIEMGGAYTVRPGSLPENVTYTALGHLHRPQWVKEARTPARYAGSPLAFSFNEVGTAKSVTIIEAQPGEQAHVTEVPLSSGKRLTRWHATEGILQVHRWLDARHGTNDWIDLSIHSEHTLNPEDIQAIRRAHPGIVTIRTVLPEETFKPMESRQHLPIDELFRQFYEKKSSGATPEPELTQLFLELLEEDDPIREAVNVR</sequence>
<keyword evidence="8" id="KW-0235">DNA replication</keyword>
<evidence type="ECO:0000256" key="4">
    <source>
        <dbReference type="ARBA" id="ARBA00022722"/>
    </source>
</evidence>
<dbReference type="GO" id="GO:0006260">
    <property type="term" value="P:DNA replication"/>
    <property type="evidence" value="ECO:0007669"/>
    <property type="project" value="UniProtKB-KW"/>
</dbReference>
<dbReference type="PANTHER" id="PTHR30337:SF0">
    <property type="entry name" value="NUCLEASE SBCCD SUBUNIT D"/>
    <property type="match status" value="1"/>
</dbReference>
<keyword evidence="4 8" id="KW-0540">Nuclease</keyword>
<evidence type="ECO:0000256" key="5">
    <source>
        <dbReference type="ARBA" id="ARBA00022801"/>
    </source>
</evidence>
<evidence type="ECO:0000256" key="8">
    <source>
        <dbReference type="RuleBase" id="RU363069"/>
    </source>
</evidence>
<dbReference type="RefSeq" id="WP_114370494.1">
    <property type="nucleotide sequence ID" value="NZ_CP031092.1"/>
</dbReference>
<name>A0A345BVH7_9BACI</name>
<dbReference type="InterPro" id="IPR041796">
    <property type="entry name" value="Mre11_N"/>
</dbReference>
<dbReference type="NCBIfam" id="TIGR00619">
    <property type="entry name" value="sbcd"/>
    <property type="match status" value="1"/>
</dbReference>
<keyword evidence="5 8" id="KW-0378">Hydrolase</keyword>
<feature type="domain" description="Calcineurin-like phosphoesterase" evidence="9">
    <location>
        <begin position="1"/>
        <end position="101"/>
    </location>
</feature>
<dbReference type="CDD" id="cd00840">
    <property type="entry name" value="MPP_Mre11_N"/>
    <property type="match status" value="1"/>
</dbReference>
<dbReference type="GO" id="GO:0004519">
    <property type="term" value="F:endonuclease activity"/>
    <property type="evidence" value="ECO:0007669"/>
    <property type="project" value="UniProtKB-KW"/>
</dbReference>
<dbReference type="GO" id="GO:0006310">
    <property type="term" value="P:DNA recombination"/>
    <property type="evidence" value="ECO:0007669"/>
    <property type="project" value="UniProtKB-KW"/>
</dbReference>
<protein>
    <recommendedName>
        <fullName evidence="3 8">Nuclease SbcCD subunit D</fullName>
    </recommendedName>
</protein>
<dbReference type="InterPro" id="IPR050535">
    <property type="entry name" value="DNA_Repair-Maintenance_Comp"/>
</dbReference>
<dbReference type="SUPFAM" id="SSF56300">
    <property type="entry name" value="Metallo-dependent phosphatases"/>
    <property type="match status" value="1"/>
</dbReference>
<keyword evidence="11" id="KW-1185">Reference proteome</keyword>
<dbReference type="InterPro" id="IPR029052">
    <property type="entry name" value="Metallo-depent_PP-like"/>
</dbReference>
<dbReference type="Gene3D" id="3.60.21.10">
    <property type="match status" value="1"/>
</dbReference>
<comment type="subunit">
    <text evidence="2 8">Heterodimer of SbcC and SbcD.</text>
</comment>
<keyword evidence="7 8" id="KW-0233">DNA recombination</keyword>
<accession>A0A345BVH7</accession>
<gene>
    <name evidence="8" type="primary">sbcD</name>
    <name evidence="10" type="ORF">DT065_02285</name>
</gene>
<dbReference type="OrthoDB" id="9773856at2"/>
<comment type="function">
    <text evidence="8">SbcCD cleaves DNA hairpin structures. These structures can inhibit DNA replication and are intermediates in certain DNA recombination reactions. The complex acts as a 3'-&gt;5' double strand exonuclease that can open hairpins. It also has a 5' single-strand endonuclease activity.</text>
</comment>
<reference evidence="10 11" key="1">
    <citation type="journal article" date="2018" name="J. Microbiol.">
        <title>Salicibibacter kimchii gen. nov., sp. nov., a moderately halophilic and alkalitolerant bacterium in the family Bacillaceae, isolated from kimchi.</title>
        <authorList>
            <person name="Jang J.Y."/>
            <person name="Oh Y.J."/>
            <person name="Lim S.K."/>
            <person name="Park H.K."/>
            <person name="Lee C."/>
            <person name="Kim J.Y."/>
            <person name="Lee M.A."/>
            <person name="Choi H.J."/>
        </authorList>
    </citation>
    <scope>NUCLEOTIDE SEQUENCE [LARGE SCALE GENOMIC DNA]</scope>
    <source>
        <strain evidence="10 11">NKC1-1</strain>
    </source>
</reference>
<proteinExistence type="inferred from homology"/>
<evidence type="ECO:0000259" key="9">
    <source>
        <dbReference type="Pfam" id="PF00149"/>
    </source>
</evidence>
<dbReference type="EMBL" id="CP031092">
    <property type="protein sequence ID" value="AXF54958.1"/>
    <property type="molecule type" value="Genomic_DNA"/>
</dbReference>
<dbReference type="Proteomes" id="UP000252100">
    <property type="component" value="Chromosome"/>
</dbReference>
<dbReference type="InterPro" id="IPR004593">
    <property type="entry name" value="SbcD"/>
</dbReference>
<keyword evidence="6 8" id="KW-0269">Exonuclease</keyword>